<dbReference type="EMBL" id="PDNB01000353">
    <property type="protein sequence ID" value="PGG95371.1"/>
    <property type="molecule type" value="Genomic_DNA"/>
</dbReference>
<dbReference type="InterPro" id="IPR056767">
    <property type="entry name" value="C2H2-Znf_KIN17"/>
</dbReference>
<feature type="compositionally biased region" description="Basic and acidic residues" evidence="5">
    <location>
        <begin position="152"/>
        <end position="187"/>
    </location>
</feature>
<sequence>MPRAEVGSTKYLSNKLKSKGLQRLRWYCQACERQMRDENGFKCHTQSESHVRQMLLVGEDPRKYINQYSNEFLSDFLKLLRTAHGEKPVHINHFYQEYIANKEHIHMNATRWPSLTEFAKYLGREGICRVEEGEKGLFISWIDNSPEALRRQDALRKKERQDRGDEEREQRMIEEQVRRAQRDKEAAGKGGVADGDAGEEGAPKELQRVEGEKIKLNFVPAKGTTAATSASVCASASASPAPADNKESTSPAPASGDSSQQPTTQNSSSESTPAPPTSTSTPTPAPTSATTQPEKPPIKLGMATSKPKNVFAAASKKNALAGATKKKVEAPPKPLSATERIMKEDMEQKRAREERGNNAKGFNFNVKRQKIA</sequence>
<evidence type="ECO:0000256" key="2">
    <source>
        <dbReference type="ARBA" id="ARBA00022723"/>
    </source>
</evidence>
<evidence type="ECO:0000256" key="1">
    <source>
        <dbReference type="ARBA" id="ARBA00008517"/>
    </source>
</evidence>
<dbReference type="PANTHER" id="PTHR12805:SF0">
    <property type="entry name" value="DNA_RNA-BINDING PROTEIN KIN17"/>
    <property type="match status" value="1"/>
</dbReference>
<dbReference type="GO" id="GO:0003690">
    <property type="term" value="F:double-stranded DNA binding"/>
    <property type="evidence" value="ECO:0007669"/>
    <property type="project" value="TreeGrafter"/>
</dbReference>
<feature type="domain" description="C2H2-type" evidence="6">
    <location>
        <begin position="28"/>
        <end position="50"/>
    </location>
</feature>
<dbReference type="SUPFAM" id="SSF57667">
    <property type="entry name" value="beta-beta-alpha zinc fingers"/>
    <property type="match status" value="1"/>
</dbReference>
<dbReference type="GO" id="GO:0005634">
    <property type="term" value="C:nucleus"/>
    <property type="evidence" value="ECO:0007669"/>
    <property type="project" value="TreeGrafter"/>
</dbReference>
<feature type="region of interest" description="Disordered" evidence="5">
    <location>
        <begin position="152"/>
        <end position="209"/>
    </location>
</feature>
<comment type="caution">
    <text evidence="7">The sequence shown here is derived from an EMBL/GenBank/DDBJ whole genome shotgun (WGS) entry which is preliminary data.</text>
</comment>
<dbReference type="Gene3D" id="1.10.10.2030">
    <property type="entry name" value="DNA/RNA-binding protein Kin17, conserved domain"/>
    <property type="match status" value="1"/>
</dbReference>
<keyword evidence="8" id="KW-1185">Reference proteome</keyword>
<dbReference type="OrthoDB" id="10266249at2759"/>
<dbReference type="GO" id="GO:0006260">
    <property type="term" value="P:DNA replication"/>
    <property type="evidence" value="ECO:0007669"/>
    <property type="project" value="TreeGrafter"/>
</dbReference>
<protein>
    <recommendedName>
        <fullName evidence="6">C2H2-type domain-containing protein</fullName>
    </recommendedName>
</protein>
<dbReference type="FunFam" id="1.10.10.2030:FF:000001">
    <property type="entry name" value="DNA/RNA-binding protein KIN17, putative"/>
    <property type="match status" value="1"/>
</dbReference>
<dbReference type="PANTHER" id="PTHR12805">
    <property type="entry name" value="KIN17 KIN, ANTIGENIC DETERMINANT OF RECA PROTEIN HOMOLOG"/>
    <property type="match status" value="1"/>
</dbReference>
<evidence type="ECO:0000256" key="3">
    <source>
        <dbReference type="ARBA" id="ARBA00022771"/>
    </source>
</evidence>
<keyword evidence="4" id="KW-0862">Zinc</keyword>
<dbReference type="InterPro" id="IPR038254">
    <property type="entry name" value="KIN17_WH-like_sf"/>
</dbReference>
<dbReference type="Proteomes" id="UP000223968">
    <property type="component" value="Unassembled WGS sequence"/>
</dbReference>
<feature type="region of interest" description="Disordered" evidence="5">
    <location>
        <begin position="346"/>
        <end position="372"/>
    </location>
</feature>
<evidence type="ECO:0000313" key="8">
    <source>
        <dbReference type="Proteomes" id="UP000223968"/>
    </source>
</evidence>
<name>A0A2B7WFS3_9EURO</name>
<reference evidence="7 8" key="1">
    <citation type="submission" date="2017-10" db="EMBL/GenBank/DDBJ databases">
        <title>Comparative genomics in systemic dimorphic fungi from Ajellomycetaceae.</title>
        <authorList>
            <person name="Munoz J.F."/>
            <person name="Mcewen J.G."/>
            <person name="Clay O.K."/>
            <person name="Cuomo C.A."/>
        </authorList>
    </citation>
    <scope>NUCLEOTIDE SEQUENCE [LARGE SCALE GENOMIC DNA]</scope>
    <source>
        <strain evidence="7 8">UAMH5409</strain>
    </source>
</reference>
<dbReference type="InterPro" id="IPR037321">
    <property type="entry name" value="KIN17-like"/>
</dbReference>
<dbReference type="InterPro" id="IPR036236">
    <property type="entry name" value="Znf_C2H2_sf"/>
</dbReference>
<dbReference type="Pfam" id="PF25095">
    <property type="entry name" value="C2H2-zf_KIN17"/>
    <property type="match status" value="1"/>
</dbReference>
<feature type="compositionally biased region" description="Basic and acidic residues" evidence="5">
    <location>
        <begin position="346"/>
        <end position="357"/>
    </location>
</feature>
<keyword evidence="3" id="KW-0863">Zinc-finger</keyword>
<evidence type="ECO:0000256" key="5">
    <source>
        <dbReference type="SAM" id="MobiDB-lite"/>
    </source>
</evidence>
<dbReference type="STRING" id="1447875.A0A2B7WFS3"/>
<feature type="compositionally biased region" description="Low complexity" evidence="5">
    <location>
        <begin position="258"/>
        <end position="293"/>
    </location>
</feature>
<dbReference type="Pfam" id="PF10357">
    <property type="entry name" value="WH_KIN17"/>
    <property type="match status" value="1"/>
</dbReference>
<dbReference type="PROSITE" id="PS00028">
    <property type="entry name" value="ZINC_FINGER_C2H2_1"/>
    <property type="match status" value="1"/>
</dbReference>
<evidence type="ECO:0000259" key="6">
    <source>
        <dbReference type="PROSITE" id="PS00028"/>
    </source>
</evidence>
<feature type="compositionally biased region" description="Low complexity" evidence="5">
    <location>
        <begin position="234"/>
        <end position="243"/>
    </location>
</feature>
<feature type="region of interest" description="Disordered" evidence="5">
    <location>
        <begin position="234"/>
        <end position="307"/>
    </location>
</feature>
<dbReference type="InterPro" id="IPR013087">
    <property type="entry name" value="Znf_C2H2_type"/>
</dbReference>
<keyword evidence="2" id="KW-0479">Metal-binding</keyword>
<accession>A0A2B7WFS3</accession>
<dbReference type="SMART" id="SM01253">
    <property type="entry name" value="Kin17_mid"/>
    <property type="match status" value="1"/>
</dbReference>
<dbReference type="AlphaFoldDB" id="A0A2B7WFS3"/>
<dbReference type="InterPro" id="IPR019447">
    <property type="entry name" value="DNA/RNA-bd_Kin17_WH-like_dom"/>
</dbReference>
<evidence type="ECO:0000256" key="4">
    <source>
        <dbReference type="ARBA" id="ARBA00022833"/>
    </source>
</evidence>
<comment type="similarity">
    <text evidence="1">Belongs to the KIN17 family.</text>
</comment>
<dbReference type="GO" id="GO:0006974">
    <property type="term" value="P:DNA damage response"/>
    <property type="evidence" value="ECO:0007669"/>
    <property type="project" value="TreeGrafter"/>
</dbReference>
<dbReference type="GO" id="GO:0008270">
    <property type="term" value="F:zinc ion binding"/>
    <property type="evidence" value="ECO:0007669"/>
    <property type="project" value="UniProtKB-KW"/>
</dbReference>
<gene>
    <name evidence="7" type="ORF">AJ79_10098</name>
</gene>
<evidence type="ECO:0000313" key="7">
    <source>
        <dbReference type="EMBL" id="PGG95371.1"/>
    </source>
</evidence>
<proteinExistence type="inferred from homology"/>
<organism evidence="7 8">
    <name type="scientific">Helicocarpus griseus UAMH5409</name>
    <dbReference type="NCBI Taxonomy" id="1447875"/>
    <lineage>
        <taxon>Eukaryota</taxon>
        <taxon>Fungi</taxon>
        <taxon>Dikarya</taxon>
        <taxon>Ascomycota</taxon>
        <taxon>Pezizomycotina</taxon>
        <taxon>Eurotiomycetes</taxon>
        <taxon>Eurotiomycetidae</taxon>
        <taxon>Onygenales</taxon>
        <taxon>Ajellomycetaceae</taxon>
        <taxon>Helicocarpus</taxon>
    </lineage>
</organism>